<dbReference type="EMBL" id="KN825153">
    <property type="protein sequence ID" value="KIK93811.1"/>
    <property type="molecule type" value="Genomic_DNA"/>
</dbReference>
<feature type="non-terminal residue" evidence="1">
    <location>
        <position position="1"/>
    </location>
</feature>
<keyword evidence="2" id="KW-1185">Reference proteome</keyword>
<proteinExistence type="predicted"/>
<gene>
    <name evidence="1" type="ORF">PAXRUDRAFT_144237</name>
</gene>
<evidence type="ECO:0000313" key="1">
    <source>
        <dbReference type="EMBL" id="KIK93811.1"/>
    </source>
</evidence>
<evidence type="ECO:0000313" key="2">
    <source>
        <dbReference type="Proteomes" id="UP000054538"/>
    </source>
</evidence>
<organism evidence="1 2">
    <name type="scientific">Paxillus rubicundulus Ve08.2h10</name>
    <dbReference type="NCBI Taxonomy" id="930991"/>
    <lineage>
        <taxon>Eukaryota</taxon>
        <taxon>Fungi</taxon>
        <taxon>Dikarya</taxon>
        <taxon>Basidiomycota</taxon>
        <taxon>Agaricomycotina</taxon>
        <taxon>Agaricomycetes</taxon>
        <taxon>Agaricomycetidae</taxon>
        <taxon>Boletales</taxon>
        <taxon>Paxilineae</taxon>
        <taxon>Paxillaceae</taxon>
        <taxon>Paxillus</taxon>
    </lineage>
</organism>
<protein>
    <submittedName>
        <fullName evidence="1">Uncharacterized protein</fullName>
    </submittedName>
</protein>
<dbReference type="HOGENOM" id="CLU_190881_0_0_1"/>
<sequence length="70" mass="7964">IKEDTSMVSNKAKVMCTAIFRQHVTLEQQLDQEQISTRQQDFPQDLLAITGSHTSGILDWIDVILTILHI</sequence>
<dbReference type="InParanoid" id="A0A0D0DVX7"/>
<accession>A0A0D0DVX7</accession>
<name>A0A0D0DVX7_9AGAM</name>
<reference evidence="1 2" key="1">
    <citation type="submission" date="2014-04" db="EMBL/GenBank/DDBJ databases">
        <authorList>
            <consortium name="DOE Joint Genome Institute"/>
            <person name="Kuo A."/>
            <person name="Kohler A."/>
            <person name="Jargeat P."/>
            <person name="Nagy L.G."/>
            <person name="Floudas D."/>
            <person name="Copeland A."/>
            <person name="Barry K.W."/>
            <person name="Cichocki N."/>
            <person name="Veneault-Fourrey C."/>
            <person name="LaButti K."/>
            <person name="Lindquist E.A."/>
            <person name="Lipzen A."/>
            <person name="Lundell T."/>
            <person name="Morin E."/>
            <person name="Murat C."/>
            <person name="Sun H."/>
            <person name="Tunlid A."/>
            <person name="Henrissat B."/>
            <person name="Grigoriev I.V."/>
            <person name="Hibbett D.S."/>
            <person name="Martin F."/>
            <person name="Nordberg H.P."/>
            <person name="Cantor M.N."/>
            <person name="Hua S.X."/>
        </authorList>
    </citation>
    <scope>NUCLEOTIDE SEQUENCE [LARGE SCALE GENOMIC DNA]</scope>
    <source>
        <strain evidence="1 2">Ve08.2h10</strain>
    </source>
</reference>
<reference evidence="2" key="2">
    <citation type="submission" date="2015-01" db="EMBL/GenBank/DDBJ databases">
        <title>Evolutionary Origins and Diversification of the Mycorrhizal Mutualists.</title>
        <authorList>
            <consortium name="DOE Joint Genome Institute"/>
            <consortium name="Mycorrhizal Genomics Consortium"/>
            <person name="Kohler A."/>
            <person name="Kuo A."/>
            <person name="Nagy L.G."/>
            <person name="Floudas D."/>
            <person name="Copeland A."/>
            <person name="Barry K.W."/>
            <person name="Cichocki N."/>
            <person name="Veneault-Fourrey C."/>
            <person name="LaButti K."/>
            <person name="Lindquist E.A."/>
            <person name="Lipzen A."/>
            <person name="Lundell T."/>
            <person name="Morin E."/>
            <person name="Murat C."/>
            <person name="Riley R."/>
            <person name="Ohm R."/>
            <person name="Sun H."/>
            <person name="Tunlid A."/>
            <person name="Henrissat B."/>
            <person name="Grigoriev I.V."/>
            <person name="Hibbett D.S."/>
            <person name="Martin F."/>
        </authorList>
    </citation>
    <scope>NUCLEOTIDE SEQUENCE [LARGE SCALE GENOMIC DNA]</scope>
    <source>
        <strain evidence="2">Ve08.2h10</strain>
    </source>
</reference>
<dbReference type="Proteomes" id="UP000054538">
    <property type="component" value="Unassembled WGS sequence"/>
</dbReference>
<dbReference type="AlphaFoldDB" id="A0A0D0DVX7"/>